<evidence type="ECO:0000256" key="1">
    <source>
        <dbReference type="ARBA" id="ARBA00000085"/>
    </source>
</evidence>
<keyword evidence="5" id="KW-0597">Phosphoprotein</keyword>
<dbReference type="InterPro" id="IPR005467">
    <property type="entry name" value="His_kinase_dom"/>
</dbReference>
<evidence type="ECO:0000256" key="10">
    <source>
        <dbReference type="ARBA" id="ARBA00022840"/>
    </source>
</evidence>
<feature type="domain" description="Histidine kinase" evidence="15">
    <location>
        <begin position="142"/>
        <end position="353"/>
    </location>
</feature>
<dbReference type="GO" id="GO:0005886">
    <property type="term" value="C:plasma membrane"/>
    <property type="evidence" value="ECO:0007669"/>
    <property type="project" value="UniProtKB-SubCell"/>
</dbReference>
<dbReference type="InterPro" id="IPR003661">
    <property type="entry name" value="HisK_dim/P_dom"/>
</dbReference>
<dbReference type="PANTHER" id="PTHR45569:SF1">
    <property type="entry name" value="SENSOR PROTEIN KDPD"/>
    <property type="match status" value="1"/>
</dbReference>
<comment type="catalytic activity">
    <reaction evidence="1">
        <text>ATP + protein L-histidine = ADP + protein N-phospho-L-histidine.</text>
        <dbReference type="EC" id="2.7.13.3"/>
    </reaction>
</comment>
<accession>A0A4R1CGJ5</accession>
<evidence type="ECO:0000256" key="4">
    <source>
        <dbReference type="ARBA" id="ARBA00012438"/>
    </source>
</evidence>
<dbReference type="InterPro" id="IPR004358">
    <property type="entry name" value="Sig_transdc_His_kin-like_C"/>
</dbReference>
<evidence type="ECO:0000256" key="11">
    <source>
        <dbReference type="ARBA" id="ARBA00022989"/>
    </source>
</evidence>
<dbReference type="InterPro" id="IPR003594">
    <property type="entry name" value="HATPase_dom"/>
</dbReference>
<organism evidence="16 17">
    <name type="scientific">Nocardioides jejuensis</name>
    <dbReference type="NCBI Taxonomy" id="2502782"/>
    <lineage>
        <taxon>Bacteria</taxon>
        <taxon>Bacillati</taxon>
        <taxon>Actinomycetota</taxon>
        <taxon>Actinomycetes</taxon>
        <taxon>Propionibacteriales</taxon>
        <taxon>Nocardioidaceae</taxon>
        <taxon>Nocardioides</taxon>
    </lineage>
</organism>
<feature type="transmembrane region" description="Helical" evidence="14">
    <location>
        <begin position="14"/>
        <end position="33"/>
    </location>
</feature>
<dbReference type="InterPro" id="IPR036890">
    <property type="entry name" value="HATPase_C_sf"/>
</dbReference>
<keyword evidence="8" id="KW-0547">Nucleotide-binding</keyword>
<dbReference type="CDD" id="cd00082">
    <property type="entry name" value="HisKA"/>
    <property type="match status" value="1"/>
</dbReference>
<evidence type="ECO:0000256" key="3">
    <source>
        <dbReference type="ARBA" id="ARBA00004236"/>
    </source>
</evidence>
<evidence type="ECO:0000256" key="7">
    <source>
        <dbReference type="ARBA" id="ARBA00022692"/>
    </source>
</evidence>
<keyword evidence="17" id="KW-1185">Reference proteome</keyword>
<reference evidence="16 17" key="1">
    <citation type="submission" date="2019-03" db="EMBL/GenBank/DDBJ databases">
        <authorList>
            <person name="Kim M.K.M."/>
        </authorList>
    </citation>
    <scope>NUCLEOTIDE SEQUENCE [LARGE SCALE GENOMIC DNA]</scope>
    <source>
        <strain evidence="16 17">18JY15-6</strain>
    </source>
</reference>
<dbReference type="SUPFAM" id="SSF47384">
    <property type="entry name" value="Homodimeric domain of signal transducing histidine kinase"/>
    <property type="match status" value="1"/>
</dbReference>
<evidence type="ECO:0000313" key="16">
    <source>
        <dbReference type="EMBL" id="TCJ30051.1"/>
    </source>
</evidence>
<feature type="transmembrane region" description="Helical" evidence="14">
    <location>
        <begin position="92"/>
        <end position="113"/>
    </location>
</feature>
<dbReference type="SMART" id="SM00388">
    <property type="entry name" value="HisKA"/>
    <property type="match status" value="1"/>
</dbReference>
<dbReference type="InterPro" id="IPR038318">
    <property type="entry name" value="KdpD_sf"/>
</dbReference>
<keyword evidence="9 16" id="KW-0418">Kinase</keyword>
<dbReference type="GO" id="GO:0005524">
    <property type="term" value="F:ATP binding"/>
    <property type="evidence" value="ECO:0007669"/>
    <property type="project" value="UniProtKB-KW"/>
</dbReference>
<evidence type="ECO:0000256" key="8">
    <source>
        <dbReference type="ARBA" id="ARBA00022741"/>
    </source>
</evidence>
<evidence type="ECO:0000256" key="9">
    <source>
        <dbReference type="ARBA" id="ARBA00022777"/>
    </source>
</evidence>
<proteinExistence type="predicted"/>
<evidence type="ECO:0000313" key="17">
    <source>
        <dbReference type="Proteomes" id="UP000295453"/>
    </source>
</evidence>
<dbReference type="Gene3D" id="1.20.120.620">
    <property type="entry name" value="Backbone structure of the membrane domain of e. Coli histidine kinase receptor kdpd"/>
    <property type="match status" value="1"/>
</dbReference>
<comment type="subcellular location">
    <subcellularLocation>
        <location evidence="3">Cell membrane</location>
    </subcellularLocation>
    <subcellularLocation>
        <location evidence="2">Membrane</location>
        <topology evidence="2">Multi-pass membrane protein</topology>
    </subcellularLocation>
</comment>
<evidence type="ECO:0000256" key="2">
    <source>
        <dbReference type="ARBA" id="ARBA00004141"/>
    </source>
</evidence>
<keyword evidence="6" id="KW-0808">Transferase</keyword>
<dbReference type="Pfam" id="PF02518">
    <property type="entry name" value="HATPase_c"/>
    <property type="match status" value="1"/>
</dbReference>
<dbReference type="OrthoDB" id="9806130at2"/>
<dbReference type="InterPro" id="IPR036097">
    <property type="entry name" value="HisK_dim/P_sf"/>
</dbReference>
<dbReference type="InterPro" id="IPR025201">
    <property type="entry name" value="KdpD_TM"/>
</dbReference>
<keyword evidence="7 14" id="KW-0812">Transmembrane</keyword>
<dbReference type="SUPFAM" id="SSF55874">
    <property type="entry name" value="ATPase domain of HSP90 chaperone/DNA topoisomerase II/histidine kinase"/>
    <property type="match status" value="1"/>
</dbReference>
<dbReference type="EC" id="2.7.13.3" evidence="4"/>
<dbReference type="Gene3D" id="1.10.287.130">
    <property type="match status" value="1"/>
</dbReference>
<dbReference type="PROSITE" id="PS50109">
    <property type="entry name" value="HIS_KIN"/>
    <property type="match status" value="1"/>
</dbReference>
<evidence type="ECO:0000256" key="14">
    <source>
        <dbReference type="SAM" id="Phobius"/>
    </source>
</evidence>
<evidence type="ECO:0000256" key="6">
    <source>
        <dbReference type="ARBA" id="ARBA00022679"/>
    </source>
</evidence>
<dbReference type="AlphaFoldDB" id="A0A4R1CGJ5"/>
<dbReference type="RefSeq" id="WP_131582175.1">
    <property type="nucleotide sequence ID" value="NZ_SJZJ01000006.1"/>
</dbReference>
<evidence type="ECO:0000256" key="5">
    <source>
        <dbReference type="ARBA" id="ARBA00022553"/>
    </source>
</evidence>
<evidence type="ECO:0000259" key="15">
    <source>
        <dbReference type="PROSITE" id="PS50109"/>
    </source>
</evidence>
<dbReference type="GO" id="GO:0000155">
    <property type="term" value="F:phosphorelay sensor kinase activity"/>
    <property type="evidence" value="ECO:0007669"/>
    <property type="project" value="InterPro"/>
</dbReference>
<comment type="caution">
    <text evidence="16">The sequence shown here is derived from an EMBL/GenBank/DDBJ whole genome shotgun (WGS) entry which is preliminary data.</text>
</comment>
<dbReference type="InterPro" id="IPR052023">
    <property type="entry name" value="Histidine_kinase_KdpD"/>
</dbReference>
<dbReference type="Gene3D" id="3.30.565.10">
    <property type="entry name" value="Histidine kinase-like ATPase, C-terminal domain"/>
    <property type="match status" value="1"/>
</dbReference>
<dbReference type="Pfam" id="PF00512">
    <property type="entry name" value="HisKA"/>
    <property type="match status" value="1"/>
</dbReference>
<keyword evidence="11 14" id="KW-1133">Transmembrane helix</keyword>
<keyword evidence="13 14" id="KW-0472">Membrane</keyword>
<feature type="transmembrane region" description="Helical" evidence="14">
    <location>
        <begin position="45"/>
        <end position="72"/>
    </location>
</feature>
<dbReference type="SMART" id="SM00387">
    <property type="entry name" value="HATPase_c"/>
    <property type="match status" value="1"/>
</dbReference>
<keyword evidence="12" id="KW-0902">Two-component regulatory system</keyword>
<evidence type="ECO:0000256" key="13">
    <source>
        <dbReference type="ARBA" id="ARBA00023136"/>
    </source>
</evidence>
<sequence length="363" mass="37086">MIGRGSVSAVRRRGGWLVACAALPALTAGLLPLRGRLDLAGDMLGFLLVTVVVALVGGLWPALATAVVASLLLNYFFTPPLHTWTISDPGNLGSLVAFLLVAALVSGAVDVAARRTQQAAEAAAQVELHAAAARLRTALLVAVGHDLRSPLAVAKAGVSGARISDDLSDDDRAELLASADGALDRLAGLMDNLLDLSRVQTGALAVRRVPVVVADVIAAALDDLGVAPRGVLLDVPEDVPAVLADAGLLERVLANLVSNAQRHAAGDIPPTIVVRSVGDRVRIAVADRGPGIAVADRERVFQPFQRLDDSSVDGLGLGLALARGLTEAMGGEVHLEETTLGGTTVVVMLDAEPPVSGAGGEPA</sequence>
<name>A0A4R1CGJ5_9ACTN</name>
<protein>
    <recommendedName>
        <fullName evidence="4">histidine kinase</fullName>
        <ecNumber evidence="4">2.7.13.3</ecNumber>
    </recommendedName>
</protein>
<dbReference type="Pfam" id="PF13493">
    <property type="entry name" value="DUF4118"/>
    <property type="match status" value="1"/>
</dbReference>
<dbReference type="Proteomes" id="UP000295453">
    <property type="component" value="Unassembled WGS sequence"/>
</dbReference>
<dbReference type="PRINTS" id="PR00344">
    <property type="entry name" value="BCTRLSENSOR"/>
</dbReference>
<keyword evidence="10" id="KW-0067">ATP-binding</keyword>
<dbReference type="EMBL" id="SJZJ01000006">
    <property type="protein sequence ID" value="TCJ30051.1"/>
    <property type="molecule type" value="Genomic_DNA"/>
</dbReference>
<evidence type="ECO:0000256" key="12">
    <source>
        <dbReference type="ARBA" id="ARBA00023012"/>
    </source>
</evidence>
<dbReference type="PANTHER" id="PTHR45569">
    <property type="entry name" value="SENSOR PROTEIN KDPD"/>
    <property type="match status" value="1"/>
</dbReference>
<gene>
    <name evidence="16" type="ORF">EPD65_05570</name>
</gene>